<evidence type="ECO:0000256" key="1">
    <source>
        <dbReference type="SAM" id="Coils"/>
    </source>
</evidence>
<protein>
    <submittedName>
        <fullName evidence="3">DUF814 domain-containing protein</fullName>
    </submittedName>
</protein>
<keyword evidence="4" id="KW-1185">Reference proteome</keyword>
<feature type="coiled-coil region" evidence="1">
    <location>
        <begin position="335"/>
        <end position="369"/>
    </location>
</feature>
<keyword evidence="1" id="KW-0175">Coiled coil</keyword>
<dbReference type="PANTHER" id="PTHR15239:SF6">
    <property type="entry name" value="RIBOSOME QUALITY CONTROL COMPLEX SUBUNIT NEMF"/>
    <property type="match status" value="1"/>
</dbReference>
<dbReference type="AlphaFoldDB" id="A0AAP2G1K5"/>
<gene>
    <name evidence="3" type="ORF">KI659_12385</name>
</gene>
<comment type="caution">
    <text evidence="3">The sequence shown here is derived from an EMBL/GenBank/DDBJ whole genome shotgun (WGS) entry which is preliminary data.</text>
</comment>
<dbReference type="RefSeq" id="WP_213945669.1">
    <property type="nucleotide sequence ID" value="NZ_JAHCMY010000006.1"/>
</dbReference>
<reference evidence="3 4" key="1">
    <citation type="submission" date="2021-05" db="EMBL/GenBank/DDBJ databases">
        <authorList>
            <person name="Zhang Z.D."/>
            <person name="Osman G."/>
        </authorList>
    </citation>
    <scope>NUCLEOTIDE SEQUENCE [LARGE SCALE GENOMIC DNA]</scope>
    <source>
        <strain evidence="3 4">KCTC 32217</strain>
    </source>
</reference>
<feature type="domain" description="NFACT RNA-binding" evidence="2">
    <location>
        <begin position="408"/>
        <end position="504"/>
    </location>
</feature>
<dbReference type="Gene3D" id="2.30.310.10">
    <property type="entry name" value="ibrinogen binding protein from staphylococcus aureus domain"/>
    <property type="match status" value="1"/>
</dbReference>
<dbReference type="PANTHER" id="PTHR15239">
    <property type="entry name" value="NUCLEAR EXPORT MEDIATOR FACTOR NEMF"/>
    <property type="match status" value="1"/>
</dbReference>
<dbReference type="Pfam" id="PF05833">
    <property type="entry name" value="NFACT_N"/>
    <property type="match status" value="1"/>
</dbReference>
<dbReference type="GO" id="GO:0043023">
    <property type="term" value="F:ribosomal large subunit binding"/>
    <property type="evidence" value="ECO:0007669"/>
    <property type="project" value="TreeGrafter"/>
</dbReference>
<dbReference type="GO" id="GO:1990112">
    <property type="term" value="C:RQC complex"/>
    <property type="evidence" value="ECO:0007669"/>
    <property type="project" value="TreeGrafter"/>
</dbReference>
<accession>A0AAP2G1K5</accession>
<proteinExistence type="predicted"/>
<name>A0AAP2G1K5_9BACT</name>
<dbReference type="InterPro" id="IPR051608">
    <property type="entry name" value="RQC_Subunit_NEMF"/>
</dbReference>
<evidence type="ECO:0000313" key="4">
    <source>
        <dbReference type="Proteomes" id="UP001319104"/>
    </source>
</evidence>
<dbReference type="Pfam" id="PF05670">
    <property type="entry name" value="NFACT-R_1"/>
    <property type="match status" value="1"/>
</dbReference>
<organism evidence="3 4">
    <name type="scientific">Litoribacter ruber</name>
    <dbReference type="NCBI Taxonomy" id="702568"/>
    <lineage>
        <taxon>Bacteria</taxon>
        <taxon>Pseudomonadati</taxon>
        <taxon>Bacteroidota</taxon>
        <taxon>Cytophagia</taxon>
        <taxon>Cytophagales</taxon>
        <taxon>Cyclobacteriaceae</taxon>
        <taxon>Litoribacter</taxon>
    </lineage>
</organism>
<evidence type="ECO:0000259" key="2">
    <source>
        <dbReference type="Pfam" id="PF05670"/>
    </source>
</evidence>
<dbReference type="InterPro" id="IPR008532">
    <property type="entry name" value="NFACT_RNA-bd"/>
</dbReference>
<dbReference type="EMBL" id="JAHCMY010000006">
    <property type="protein sequence ID" value="MBS9524809.1"/>
    <property type="molecule type" value="Genomic_DNA"/>
</dbReference>
<dbReference type="GO" id="GO:0000049">
    <property type="term" value="F:tRNA binding"/>
    <property type="evidence" value="ECO:0007669"/>
    <property type="project" value="TreeGrafter"/>
</dbReference>
<sequence length="522" mass="60745">MHLNYHFFKFLCPELDNALKGHTLTNCFSQNKDELVFEFEKDSQYRYIRALLSPSNTVLSFPDSFARSKKNNIDLFPTLIGLQVAEIRTYENERAFYIKFDPFKFLVFKMHGSRSNVILFHEINQQPEDIFKKNLQEDWNLVAEDLSRPMDFTWKRFTSLEGNAAQFAPTLGKLPRQWLKEKGYIEAPIEEKWRLMQELMDMLDSPVFSIVPENSDYKLTLLPVSSPTFQSSSAIEVSNEFFRYAVVYALFEKEKDKLLRSYQDKIKKTESYLEKSNQKLKSLTEETSPQQLADLIMANLHQIPSNEEEVILYDFYQDKDIKVKLKRGVTPQKFAENLYRKGKNRKIEIAQLEENIRRKEDYLLELLEQSEEVASFTSFKQLKAFEKEHHLTSKTSASQETIPYKRFEFDGYIVMVGKSAKGNDEMLRYHSWKDDLWLHAKGVAGSHVIIKGKGKVNIPKDVLEKSAQLAAYYSKSKNDSLTPVIYTPCKYVRKVKGSAPGAVMVDKEKVIMVPPRGPQEIQ</sequence>
<evidence type="ECO:0000313" key="3">
    <source>
        <dbReference type="EMBL" id="MBS9524809.1"/>
    </source>
</evidence>
<feature type="coiled-coil region" evidence="1">
    <location>
        <begin position="259"/>
        <end position="286"/>
    </location>
</feature>
<dbReference type="GO" id="GO:0072344">
    <property type="term" value="P:rescue of stalled ribosome"/>
    <property type="evidence" value="ECO:0007669"/>
    <property type="project" value="TreeGrafter"/>
</dbReference>
<dbReference type="Proteomes" id="UP001319104">
    <property type="component" value="Unassembled WGS sequence"/>
</dbReference>